<dbReference type="GO" id="GO:0016020">
    <property type="term" value="C:membrane"/>
    <property type="evidence" value="ECO:0007669"/>
    <property type="project" value="TreeGrafter"/>
</dbReference>
<evidence type="ECO:0000313" key="3">
    <source>
        <dbReference type="RefSeq" id="XP_027200031.1"/>
    </source>
</evidence>
<dbReference type="OrthoDB" id="110174at2759"/>
<dbReference type="OMA" id="HLQMYRM"/>
<dbReference type="PANTHER" id="PTHR21824:SF4">
    <property type="entry name" value="TRANSMEMBRANE PROTEIN 177"/>
    <property type="match status" value="1"/>
</dbReference>
<keyword evidence="2" id="KW-1185">Reference proteome</keyword>
<gene>
    <name evidence="3" type="primary">LOC113794138</name>
</gene>
<dbReference type="Proteomes" id="UP000515146">
    <property type="component" value="Unplaced"/>
</dbReference>
<reference evidence="3" key="1">
    <citation type="submission" date="2025-08" db="UniProtKB">
        <authorList>
            <consortium name="RefSeq"/>
        </authorList>
    </citation>
    <scope>IDENTIFICATION</scope>
    <source>
        <strain evidence="3">Airmid</strain>
    </source>
</reference>
<dbReference type="KEGG" id="dpte:113794138"/>
<feature type="transmembrane region" description="Helical" evidence="1">
    <location>
        <begin position="181"/>
        <end position="201"/>
    </location>
</feature>
<keyword evidence="1" id="KW-0472">Membrane</keyword>
<dbReference type="InterPro" id="IPR026620">
    <property type="entry name" value="TMEM177"/>
</dbReference>
<sequence>MLPLLRQKFRNLYDTIRFLPKVTRRRIYLTTSLVTTMTTTGIYVGLQTTKIETFVNHLQMYRMKMPFPVNEKLIDLLNETIKNDGFKFNSKRIDLFNTFGCDIYSIGNVHLPTGAYIGVPFTFNLESIRQLNTDDIRLLGRYKTKRSRDSPVIKQLFESLILSDDAKQFALSHQLHLLSSSYFFIKSLNIMTMTGLYMWLVPKFNRSLGFYESNNLTRSLRLLPRMCGALFCMFLMTTITIVSDQFLDYIYDLNCLRKTIRQNDQHIHGGCEFYQKLIKRNQAMYELLADHGPKFFNKNGDVKRLFGLYTTSYSTHLDFLNSQTTNNNDNNNS</sequence>
<dbReference type="PANTHER" id="PTHR21824">
    <property type="entry name" value="TRANSMEMBRANE PROTEIN 177"/>
    <property type="match status" value="1"/>
</dbReference>
<accession>A0A6P6Y4T2</accession>
<proteinExistence type="predicted"/>
<evidence type="ECO:0000256" key="1">
    <source>
        <dbReference type="SAM" id="Phobius"/>
    </source>
</evidence>
<dbReference type="RefSeq" id="XP_027200031.1">
    <property type="nucleotide sequence ID" value="XM_027344230.1"/>
</dbReference>
<dbReference type="FunCoup" id="A0A6P6Y4T2">
    <property type="interactions" value="317"/>
</dbReference>
<name>A0A6P6Y4T2_DERPT</name>
<protein>
    <submittedName>
        <fullName evidence="3">Transmembrane protein 177-like</fullName>
    </submittedName>
</protein>
<organism evidence="2 3">
    <name type="scientific">Dermatophagoides pteronyssinus</name>
    <name type="common">European house dust mite</name>
    <dbReference type="NCBI Taxonomy" id="6956"/>
    <lineage>
        <taxon>Eukaryota</taxon>
        <taxon>Metazoa</taxon>
        <taxon>Ecdysozoa</taxon>
        <taxon>Arthropoda</taxon>
        <taxon>Chelicerata</taxon>
        <taxon>Arachnida</taxon>
        <taxon>Acari</taxon>
        <taxon>Acariformes</taxon>
        <taxon>Sarcoptiformes</taxon>
        <taxon>Astigmata</taxon>
        <taxon>Psoroptidia</taxon>
        <taxon>Analgoidea</taxon>
        <taxon>Pyroglyphidae</taxon>
        <taxon>Dermatophagoidinae</taxon>
        <taxon>Dermatophagoides</taxon>
    </lineage>
</organism>
<dbReference type="AlphaFoldDB" id="A0A6P6Y4T2"/>
<keyword evidence="1" id="KW-0812">Transmembrane</keyword>
<feature type="transmembrane region" description="Helical" evidence="1">
    <location>
        <begin position="222"/>
        <end position="242"/>
    </location>
</feature>
<evidence type="ECO:0000313" key="2">
    <source>
        <dbReference type="Proteomes" id="UP000515146"/>
    </source>
</evidence>
<keyword evidence="1" id="KW-1133">Transmembrane helix</keyword>
<dbReference type="InParanoid" id="A0A6P6Y4T2"/>